<accession>A0A1T4RBH2</accession>
<dbReference type="RefSeq" id="WP_085935411.1">
    <property type="nucleotide sequence ID" value="NZ_FUWJ01000004.1"/>
</dbReference>
<protein>
    <submittedName>
        <fullName evidence="1">Uncharacterized protein</fullName>
    </submittedName>
</protein>
<sequence>MKLNAAQIEQTLHQYDAEAIPAEHPVVMKLQPLFGDHTYFLDNNGLNIVEPVEAQQADGHLVVVVNLASWSDPNAMSLQTHDPETTDLVVDLEGNIRH</sequence>
<gene>
    <name evidence="1" type="ORF">SAMN02745126_03747</name>
</gene>
<keyword evidence="2" id="KW-1185">Reference proteome</keyword>
<dbReference type="OrthoDB" id="8245284at2"/>
<dbReference type="AlphaFoldDB" id="A0A1T4RBH2"/>
<dbReference type="Proteomes" id="UP000190092">
    <property type="component" value="Unassembled WGS sequence"/>
</dbReference>
<evidence type="ECO:0000313" key="1">
    <source>
        <dbReference type="EMBL" id="SKA13247.1"/>
    </source>
</evidence>
<reference evidence="2" key="1">
    <citation type="submission" date="2017-02" db="EMBL/GenBank/DDBJ databases">
        <authorList>
            <person name="Varghese N."/>
            <person name="Submissions S."/>
        </authorList>
    </citation>
    <scope>NUCLEOTIDE SEQUENCE [LARGE SCALE GENOMIC DNA]</scope>
    <source>
        <strain evidence="2">ATCC 27094</strain>
    </source>
</reference>
<dbReference type="EMBL" id="FUWJ01000004">
    <property type="protein sequence ID" value="SKA13247.1"/>
    <property type="molecule type" value="Genomic_DNA"/>
</dbReference>
<organism evidence="1 2">
    <name type="scientific">Enhydrobacter aerosaccus</name>
    <dbReference type="NCBI Taxonomy" id="225324"/>
    <lineage>
        <taxon>Bacteria</taxon>
        <taxon>Pseudomonadati</taxon>
        <taxon>Pseudomonadota</taxon>
        <taxon>Alphaproteobacteria</taxon>
        <taxon>Hyphomicrobiales</taxon>
        <taxon>Enhydrobacter</taxon>
    </lineage>
</organism>
<name>A0A1T4RBH2_9HYPH</name>
<proteinExistence type="predicted"/>
<evidence type="ECO:0000313" key="2">
    <source>
        <dbReference type="Proteomes" id="UP000190092"/>
    </source>
</evidence>